<gene>
    <name evidence="2" type="ORF">DPMN_103301</name>
</gene>
<feature type="region of interest" description="Disordered" evidence="1">
    <location>
        <begin position="446"/>
        <end position="583"/>
    </location>
</feature>
<comment type="caution">
    <text evidence="2">The sequence shown here is derived from an EMBL/GenBank/DDBJ whole genome shotgun (WGS) entry which is preliminary data.</text>
</comment>
<feature type="compositionally biased region" description="Acidic residues" evidence="1">
    <location>
        <begin position="514"/>
        <end position="533"/>
    </location>
</feature>
<dbReference type="InterPro" id="IPR001611">
    <property type="entry name" value="Leu-rich_rpt"/>
</dbReference>
<organism evidence="2 3">
    <name type="scientific">Dreissena polymorpha</name>
    <name type="common">Zebra mussel</name>
    <name type="synonym">Mytilus polymorpha</name>
    <dbReference type="NCBI Taxonomy" id="45954"/>
    <lineage>
        <taxon>Eukaryota</taxon>
        <taxon>Metazoa</taxon>
        <taxon>Spiralia</taxon>
        <taxon>Lophotrochozoa</taxon>
        <taxon>Mollusca</taxon>
        <taxon>Bivalvia</taxon>
        <taxon>Autobranchia</taxon>
        <taxon>Heteroconchia</taxon>
        <taxon>Euheterodonta</taxon>
        <taxon>Imparidentia</taxon>
        <taxon>Neoheterodontei</taxon>
        <taxon>Myida</taxon>
        <taxon>Dreissenoidea</taxon>
        <taxon>Dreissenidae</taxon>
        <taxon>Dreissena</taxon>
    </lineage>
</organism>
<dbReference type="InterPro" id="IPR032675">
    <property type="entry name" value="LRR_dom_sf"/>
</dbReference>
<proteinExistence type="predicted"/>
<dbReference type="Gene3D" id="3.80.10.10">
    <property type="entry name" value="Ribonuclease Inhibitor"/>
    <property type="match status" value="3"/>
</dbReference>
<feature type="compositionally biased region" description="Acidic residues" evidence="1">
    <location>
        <begin position="541"/>
        <end position="566"/>
    </location>
</feature>
<dbReference type="Proteomes" id="UP000828390">
    <property type="component" value="Unassembled WGS sequence"/>
</dbReference>
<accession>A0A9D4H5U8</accession>
<dbReference type="GO" id="GO:0019005">
    <property type="term" value="C:SCF ubiquitin ligase complex"/>
    <property type="evidence" value="ECO:0007669"/>
    <property type="project" value="TreeGrafter"/>
</dbReference>
<sequence length="1344" mass="151177">MITPPSLYEIARIVCMQVLLEEHHAAQRIEHTEIEETDDVVLVETLGSEDNCHDNESMNNIQFRSSSCEFIVVNHELPDMFCDKSEVNSQETDKPSYHPRESTGVEDSFGTLQNQTLSDVKQSGNCFEDRELVTDKDKDIDEIDAKLPKNQDLNENDFENDKQRHIEQLKKLMKLSNLYYVTRLLETNCFTAISGEILSRILKYCPSKLTDRLLLALVPPHATELHLQKCESLTLTGVVQVLHKCRHIHVVNLSETPNVTCADLFEYMGIYGFPLTTLILEQNDVIDDHCVHRILGSLPLLTTLNVSSCSAITDNVFLLHEYNQRKKEVIPHPAADIMTAASPYSLTSVDISGCRQLTNDAVKHLVSLAGPQLRHVDISFTSIDCIALLYLGGYSFPAVIDLIITNDLFKKDPDLRNFRNACLELCEVYNQQYADLYDNDLQTDEEKIRSHQNQSGLGEEETKVHKVKSDMGRDYENQISLLKNDKTVKENGDEQRRANRNLSSSSEDDSKIGDDEDDNDENEGQNELEDEDHDSFGAVESEIDEIDDEDDSDEREEEQESFDEIADNMQQSDSMDDLNVESESHSFEALESNFEDCLEMLEGCLIESDSNIDVNEMDRILDLVAKDNADFYETSVVHEPLMKSFKVSQEHCSLISEEDVTKDTICDENQKKIMGIQEPFAEAADETDEIIDETFNAVGYKGISSQYVSDSLNGLEHDVMQGMETKYIDKADIIGSNCGMCYQIRQQVTQQQQDVTMPLQDTSKCSQLYEDSGIDVDSKETDGSWSSIFVPENDDLNVIQIEMNQETCFEDCGVRLLKSPSKEEEEVAHPILADSESANKLYMEDCLCKSKPDLLAGDETNKFDKQVNSSDGYMNASACDVDAEIGNCYEDFTLKTETKVTGASTKSVNVSKTAEDINFENSVNNVENTAVNTDNFETIPFQCQKQIESCQVQQLPADSDTLRTLEPLADGSAENTSYSACKTEKPSVKSHHTDMAQKCHFSYAEKLFKPQIITLNVSGIKFLSRQSELGQLCLEKFLQANSTLEKLSVAWKGLTIEWFKRVLCHLDKLRTVELVECTMLQSAGVAALGRCCTQLQSVNLRGVVFITDSALVPYLTQRNLSRLLIAESQNISDRILGLISCRLADTLTHLDLSWCEDISEKGINNICMKCSNLKCLYLKKCPISDSTLQLLAENARDIEELSVEVSDLKEDMLTDSGLIVLSENLTKLRILDISWNLSVTDLGLYAILKNCALLEEANLRGLKQITIAPLMHMIDSYADLKASSLGNLEPLPQRSRVFAPNLRVLDLDYSDLVNDQLLQMIVNVCRGTLNVTDYYGTKMVPDSE</sequence>
<evidence type="ECO:0000313" key="3">
    <source>
        <dbReference type="Proteomes" id="UP000828390"/>
    </source>
</evidence>
<protein>
    <submittedName>
        <fullName evidence="2">Uncharacterized protein</fullName>
    </submittedName>
</protein>
<dbReference type="SMART" id="SM00367">
    <property type="entry name" value="LRR_CC"/>
    <property type="match status" value="10"/>
</dbReference>
<dbReference type="Pfam" id="PF13516">
    <property type="entry name" value="LRR_6"/>
    <property type="match status" value="2"/>
</dbReference>
<dbReference type="SUPFAM" id="SSF52047">
    <property type="entry name" value="RNI-like"/>
    <property type="match status" value="2"/>
</dbReference>
<keyword evidence="3" id="KW-1185">Reference proteome</keyword>
<dbReference type="OrthoDB" id="10257471at2759"/>
<dbReference type="EMBL" id="JAIWYP010000004">
    <property type="protein sequence ID" value="KAH3830064.1"/>
    <property type="molecule type" value="Genomic_DNA"/>
</dbReference>
<feature type="compositionally biased region" description="Basic and acidic residues" evidence="1">
    <location>
        <begin position="460"/>
        <end position="476"/>
    </location>
</feature>
<dbReference type="GO" id="GO:0031146">
    <property type="term" value="P:SCF-dependent proteasomal ubiquitin-dependent protein catabolic process"/>
    <property type="evidence" value="ECO:0007669"/>
    <property type="project" value="TreeGrafter"/>
</dbReference>
<reference evidence="2" key="2">
    <citation type="submission" date="2020-11" db="EMBL/GenBank/DDBJ databases">
        <authorList>
            <person name="McCartney M.A."/>
            <person name="Auch B."/>
            <person name="Kono T."/>
            <person name="Mallez S."/>
            <person name="Becker A."/>
            <person name="Gohl D.M."/>
            <person name="Silverstein K.A.T."/>
            <person name="Koren S."/>
            <person name="Bechman K.B."/>
            <person name="Herman A."/>
            <person name="Abrahante J.E."/>
            <person name="Garbe J."/>
        </authorList>
    </citation>
    <scope>NUCLEOTIDE SEQUENCE</scope>
    <source>
        <strain evidence="2">Duluth1</strain>
        <tissue evidence="2">Whole animal</tissue>
    </source>
</reference>
<evidence type="ECO:0000313" key="2">
    <source>
        <dbReference type="EMBL" id="KAH3830064.1"/>
    </source>
</evidence>
<feature type="compositionally biased region" description="Basic and acidic residues" evidence="1">
    <location>
        <begin position="86"/>
        <end position="103"/>
    </location>
</feature>
<dbReference type="PANTHER" id="PTHR13318">
    <property type="entry name" value="PARTNER OF PAIRED, ISOFORM B-RELATED"/>
    <property type="match status" value="1"/>
</dbReference>
<name>A0A9D4H5U8_DREPO</name>
<dbReference type="InterPro" id="IPR006553">
    <property type="entry name" value="Leu-rich_rpt_Cys-con_subtyp"/>
</dbReference>
<reference evidence="2" key="1">
    <citation type="journal article" date="2019" name="bioRxiv">
        <title>The Genome of the Zebra Mussel, Dreissena polymorpha: A Resource for Invasive Species Research.</title>
        <authorList>
            <person name="McCartney M.A."/>
            <person name="Auch B."/>
            <person name="Kono T."/>
            <person name="Mallez S."/>
            <person name="Zhang Y."/>
            <person name="Obille A."/>
            <person name="Becker A."/>
            <person name="Abrahante J.E."/>
            <person name="Garbe J."/>
            <person name="Badalamenti J.P."/>
            <person name="Herman A."/>
            <person name="Mangelson H."/>
            <person name="Liachko I."/>
            <person name="Sullivan S."/>
            <person name="Sone E.D."/>
            <person name="Koren S."/>
            <person name="Silverstein K.A.T."/>
            <person name="Beckman K.B."/>
            <person name="Gohl D.M."/>
        </authorList>
    </citation>
    <scope>NUCLEOTIDE SEQUENCE</scope>
    <source>
        <strain evidence="2">Duluth1</strain>
        <tissue evidence="2">Whole animal</tissue>
    </source>
</reference>
<feature type="region of interest" description="Disordered" evidence="1">
    <location>
        <begin position="86"/>
        <end position="108"/>
    </location>
</feature>
<evidence type="ECO:0000256" key="1">
    <source>
        <dbReference type="SAM" id="MobiDB-lite"/>
    </source>
</evidence>
<feature type="compositionally biased region" description="Basic and acidic residues" evidence="1">
    <location>
        <begin position="483"/>
        <end position="497"/>
    </location>
</feature>